<dbReference type="FunFam" id="1.10.260.40:FF:000002">
    <property type="entry name" value="HTH-type transcriptional repressor PurR"/>
    <property type="match status" value="1"/>
</dbReference>
<accession>A0A379AR98</accession>
<organism evidence="7 8">
    <name type="scientific">Avibacterium avium</name>
    <name type="common">Pasteurella avium</name>
    <dbReference type="NCBI Taxonomy" id="751"/>
    <lineage>
        <taxon>Bacteria</taxon>
        <taxon>Pseudomonadati</taxon>
        <taxon>Pseudomonadota</taxon>
        <taxon>Gammaproteobacteria</taxon>
        <taxon>Pasteurellales</taxon>
        <taxon>Pasteurellaceae</taxon>
        <taxon>Avibacterium</taxon>
    </lineage>
</organism>
<dbReference type="PROSITE" id="PS50932">
    <property type="entry name" value="HTH_LACI_2"/>
    <property type="match status" value="1"/>
</dbReference>
<dbReference type="PANTHER" id="PTHR30146">
    <property type="entry name" value="LACI-RELATED TRANSCRIPTIONAL REPRESSOR"/>
    <property type="match status" value="1"/>
</dbReference>
<evidence type="ECO:0000256" key="5">
    <source>
        <dbReference type="ARBA" id="ARBA00057859"/>
    </source>
</evidence>
<evidence type="ECO:0000256" key="4">
    <source>
        <dbReference type="ARBA" id="ARBA00044140"/>
    </source>
</evidence>
<sequence length="80" mass="8648">MATIKDVAKMAGVSTTTVSHVINKTRFVAPETEKQVRDAIQALNYSPSAVARSLKVNTTKSIGMIVTTSEAPYFGKLFTQ</sequence>
<evidence type="ECO:0000256" key="1">
    <source>
        <dbReference type="ARBA" id="ARBA00023015"/>
    </source>
</evidence>
<dbReference type="EMBL" id="UGSP01000001">
    <property type="protein sequence ID" value="SUB24139.1"/>
    <property type="molecule type" value="Genomic_DNA"/>
</dbReference>
<dbReference type="PROSITE" id="PS00356">
    <property type="entry name" value="HTH_LACI_1"/>
    <property type="match status" value="1"/>
</dbReference>
<comment type="function">
    <text evidence="5">Transcriptional repressor for the ribose rbsDACBK operon.</text>
</comment>
<evidence type="ECO:0000313" key="8">
    <source>
        <dbReference type="Proteomes" id="UP000255098"/>
    </source>
</evidence>
<evidence type="ECO:0000256" key="2">
    <source>
        <dbReference type="ARBA" id="ARBA00023125"/>
    </source>
</evidence>
<feature type="domain" description="HTH lacI-type" evidence="6">
    <location>
        <begin position="2"/>
        <end position="56"/>
    </location>
</feature>
<protein>
    <recommendedName>
        <fullName evidence="4">Ribose operon repressor</fullName>
    </recommendedName>
</protein>
<keyword evidence="8" id="KW-1185">Reference proteome</keyword>
<evidence type="ECO:0000313" key="7">
    <source>
        <dbReference type="EMBL" id="SUB24139.1"/>
    </source>
</evidence>
<dbReference type="CDD" id="cd01392">
    <property type="entry name" value="HTH_LacI"/>
    <property type="match status" value="1"/>
</dbReference>
<dbReference type="InterPro" id="IPR010982">
    <property type="entry name" value="Lambda_DNA-bd_dom_sf"/>
</dbReference>
<dbReference type="InterPro" id="IPR000843">
    <property type="entry name" value="HTH_LacI"/>
</dbReference>
<dbReference type="SMART" id="SM00354">
    <property type="entry name" value="HTH_LACI"/>
    <property type="match status" value="1"/>
</dbReference>
<keyword evidence="1" id="KW-0805">Transcription regulation</keyword>
<dbReference type="Proteomes" id="UP000255098">
    <property type="component" value="Unassembled WGS sequence"/>
</dbReference>
<dbReference type="Pfam" id="PF00356">
    <property type="entry name" value="LacI"/>
    <property type="match status" value="1"/>
</dbReference>
<evidence type="ECO:0000259" key="6">
    <source>
        <dbReference type="PROSITE" id="PS50932"/>
    </source>
</evidence>
<dbReference type="PANTHER" id="PTHR30146:SF148">
    <property type="entry name" value="HTH-TYPE TRANSCRIPTIONAL REPRESSOR PURR-RELATED"/>
    <property type="match status" value="1"/>
</dbReference>
<keyword evidence="3" id="KW-0804">Transcription</keyword>
<gene>
    <name evidence="7" type="primary">purR_1</name>
    <name evidence="7" type="ORF">NCTC11297_01168</name>
</gene>
<name>A0A379AR98_AVIAV</name>
<dbReference type="PRINTS" id="PR00036">
    <property type="entry name" value="HTHLACI"/>
</dbReference>
<reference evidence="7 8" key="1">
    <citation type="submission" date="2018-06" db="EMBL/GenBank/DDBJ databases">
        <authorList>
            <consortium name="Pathogen Informatics"/>
            <person name="Doyle S."/>
        </authorList>
    </citation>
    <scope>NUCLEOTIDE SEQUENCE [LARGE SCALE GENOMIC DNA]</scope>
    <source>
        <strain evidence="8">NCTC 11297</strain>
    </source>
</reference>
<dbReference type="GO" id="GO:0003700">
    <property type="term" value="F:DNA-binding transcription factor activity"/>
    <property type="evidence" value="ECO:0007669"/>
    <property type="project" value="TreeGrafter"/>
</dbReference>
<proteinExistence type="predicted"/>
<dbReference type="AlphaFoldDB" id="A0A379AR98"/>
<dbReference type="Gene3D" id="1.10.260.40">
    <property type="entry name" value="lambda repressor-like DNA-binding domains"/>
    <property type="match status" value="1"/>
</dbReference>
<dbReference type="SUPFAM" id="SSF47413">
    <property type="entry name" value="lambda repressor-like DNA-binding domains"/>
    <property type="match status" value="1"/>
</dbReference>
<keyword evidence="2" id="KW-0238">DNA-binding</keyword>
<evidence type="ECO:0000256" key="3">
    <source>
        <dbReference type="ARBA" id="ARBA00023163"/>
    </source>
</evidence>
<dbReference type="GO" id="GO:0000976">
    <property type="term" value="F:transcription cis-regulatory region binding"/>
    <property type="evidence" value="ECO:0007669"/>
    <property type="project" value="TreeGrafter"/>
</dbReference>